<dbReference type="AlphaFoldDB" id="A0A7T9UHL0"/>
<reference evidence="1 2" key="1">
    <citation type="submission" date="2021-01" db="EMBL/GenBank/DDBJ databases">
        <title>FDA dAtabase for Regulatory Grade micrObial Sequences (FDA-ARGOS): Supporting development and validation of Infectious Disease Dx tests.</title>
        <authorList>
            <person name="Sproer C."/>
            <person name="Gronow S."/>
            <person name="Severitt S."/>
            <person name="Schroder I."/>
            <person name="Tallon L."/>
            <person name="Sadzewicz L."/>
            <person name="Zhao X."/>
            <person name="Boylan J."/>
            <person name="Ott S."/>
            <person name="Bowen H."/>
            <person name="Vavikolanu K."/>
            <person name="Mehta A."/>
            <person name="Aluvathingal J."/>
            <person name="Nadendla S."/>
            <person name="Lowell S."/>
            <person name="Myers T."/>
            <person name="Yan Y."/>
            <person name="Sichtig H."/>
        </authorList>
    </citation>
    <scope>NUCLEOTIDE SEQUENCE [LARGE SCALE GENOMIC DNA]</scope>
    <source>
        <strain evidence="1 2">FDAARGOS_1096</strain>
    </source>
</reference>
<gene>
    <name evidence="1" type="ORF">I6I53_14175</name>
</gene>
<protein>
    <submittedName>
        <fullName evidence="1">GTPase</fullName>
    </submittedName>
</protein>
<dbReference type="EMBL" id="CP068176">
    <property type="protein sequence ID" value="QQT86009.1"/>
    <property type="molecule type" value="Genomic_DNA"/>
</dbReference>
<dbReference type="RefSeq" id="WP_034697704.1">
    <property type="nucleotide sequence ID" value="NZ_CABMHP010000001.1"/>
</dbReference>
<sequence>MMNQTFTDIFETSTTLSRDELSFSESNVKAVSDWVSSLSIMQLGDTSRALFSALIELSELNCSETLRFDLLQTLHPVLENVLASFEKHFFNQGLINTDRNEHIIELAILLRKHFAGIYIDIVRRSTEQLEQNKFSVFALHKKKNLQTARTLAIFYGLKQLTELLYQEHMLYSEPMTGQWLIAHHLYEVAMKSHVHLANINQLQGTQNQLNNITQAYAQLILLDILNTNQIRQAEIQALYQCSYDWAKKIQIFPKETTLSKYVIDTQKDHPPVYNKHQNSGFSPSIYVVIQDLLEHITATLHRNADYLSQTEKIYLSPALKFHVQNILGTVAERQHERYEYSAQLQICFGLLTAHFYLSKAKNFNETLQLESHYGFQNSSKTSSGLTQQESSSDVPNNQRLNREAKLIYQTEVLDISVNGYRIKWTEEAPKNLRTGEFILVKEDTHSQWRGGVIRWIKQSAEKSLEIGLEILAQDIFPCAVRVQADRHRHNYYPALLMQSQNLDQVKTTLILPGAQIFREQQGVHLRLEKEEFKVYLLKAQLVTQSFVQFDYELLDDQQQNSLKKLMFKQAKDSDNQDLWEALK</sequence>
<proteinExistence type="predicted"/>
<organism evidence="1 2">
    <name type="scientific">Acinetobacter ursingii</name>
    <dbReference type="NCBI Taxonomy" id="108980"/>
    <lineage>
        <taxon>Bacteria</taxon>
        <taxon>Pseudomonadati</taxon>
        <taxon>Pseudomonadota</taxon>
        <taxon>Gammaproteobacteria</taxon>
        <taxon>Moraxellales</taxon>
        <taxon>Moraxellaceae</taxon>
        <taxon>Acinetobacter</taxon>
    </lineage>
</organism>
<evidence type="ECO:0000313" key="1">
    <source>
        <dbReference type="EMBL" id="QQT86009.1"/>
    </source>
</evidence>
<dbReference type="Proteomes" id="UP000595320">
    <property type="component" value="Chromosome"/>
</dbReference>
<name>A0A7T9UHL0_9GAMM</name>
<accession>A0A7T9UHL0</accession>
<evidence type="ECO:0000313" key="2">
    <source>
        <dbReference type="Proteomes" id="UP000595320"/>
    </source>
</evidence>